<comment type="caution">
    <text evidence="2">The sequence shown here is derived from an EMBL/GenBank/DDBJ whole genome shotgun (WGS) entry which is preliminary data.</text>
</comment>
<evidence type="ECO:0000313" key="3">
    <source>
        <dbReference type="Proteomes" id="UP001212152"/>
    </source>
</evidence>
<name>A0AAD5TEZ9_9FUNG</name>
<proteinExistence type="predicted"/>
<dbReference type="EMBL" id="JADGJQ010000094">
    <property type="protein sequence ID" value="KAJ3170492.1"/>
    <property type="molecule type" value="Genomic_DNA"/>
</dbReference>
<feature type="compositionally biased region" description="Basic residues" evidence="1">
    <location>
        <begin position="49"/>
        <end position="58"/>
    </location>
</feature>
<keyword evidence="3" id="KW-1185">Reference proteome</keyword>
<dbReference type="Proteomes" id="UP001212152">
    <property type="component" value="Unassembled WGS sequence"/>
</dbReference>
<reference evidence="2" key="1">
    <citation type="submission" date="2020-05" db="EMBL/GenBank/DDBJ databases">
        <title>Phylogenomic resolution of chytrid fungi.</title>
        <authorList>
            <person name="Stajich J.E."/>
            <person name="Amses K."/>
            <person name="Simmons R."/>
            <person name="Seto K."/>
            <person name="Myers J."/>
            <person name="Bonds A."/>
            <person name="Quandt C.A."/>
            <person name="Barry K."/>
            <person name="Liu P."/>
            <person name="Grigoriev I."/>
            <person name="Longcore J.E."/>
            <person name="James T.Y."/>
        </authorList>
    </citation>
    <scope>NUCLEOTIDE SEQUENCE</scope>
    <source>
        <strain evidence="2">JEL0379</strain>
    </source>
</reference>
<accession>A0AAD5TEZ9</accession>
<evidence type="ECO:0000313" key="2">
    <source>
        <dbReference type="EMBL" id="KAJ3170492.1"/>
    </source>
</evidence>
<feature type="region of interest" description="Disordered" evidence="1">
    <location>
        <begin position="49"/>
        <end position="72"/>
    </location>
</feature>
<protein>
    <submittedName>
        <fullName evidence="2">Uncharacterized protein</fullName>
    </submittedName>
</protein>
<sequence>MLNNTPPLRTPLLPPVTRFTVETHRTAPLLPNKAIHRLVHLSLLHTLPHHHHHHHHHPCPTTAPPPADKPDDDAVISHQLAEFFHAAPGGSEYERYLHHLSTQSQVLSLALQLRADVTQGHYANITHLLALLYQSLFGGGGVNPRLLSLQARIAARFEEVKGAMKRVENGGESSLIVDEGLEGWLQALTTDIVQETLCYVRPPTDTPPPDLIPTVLARALRE</sequence>
<dbReference type="AlphaFoldDB" id="A0AAD5TEZ9"/>
<gene>
    <name evidence="2" type="ORF">HDU87_008725</name>
</gene>
<evidence type="ECO:0000256" key="1">
    <source>
        <dbReference type="SAM" id="MobiDB-lite"/>
    </source>
</evidence>
<organism evidence="2 3">
    <name type="scientific">Geranomyces variabilis</name>
    <dbReference type="NCBI Taxonomy" id="109894"/>
    <lineage>
        <taxon>Eukaryota</taxon>
        <taxon>Fungi</taxon>
        <taxon>Fungi incertae sedis</taxon>
        <taxon>Chytridiomycota</taxon>
        <taxon>Chytridiomycota incertae sedis</taxon>
        <taxon>Chytridiomycetes</taxon>
        <taxon>Spizellomycetales</taxon>
        <taxon>Powellomycetaceae</taxon>
        <taxon>Geranomyces</taxon>
    </lineage>
</organism>